<gene>
    <name evidence="2" type="ORF">SAMN05444339_10440</name>
</gene>
<feature type="domain" description="Hypervirulence associated protein TUDOR" evidence="1">
    <location>
        <begin position="7"/>
        <end position="66"/>
    </location>
</feature>
<reference evidence="3" key="1">
    <citation type="submission" date="2016-11" db="EMBL/GenBank/DDBJ databases">
        <authorList>
            <person name="Varghese N."/>
            <person name="Submissions S."/>
        </authorList>
    </citation>
    <scope>NUCLEOTIDE SEQUENCE [LARGE SCALE GENOMIC DNA]</scope>
    <source>
        <strain evidence="3">DSM 29326</strain>
    </source>
</reference>
<dbReference type="Proteomes" id="UP000183987">
    <property type="component" value="Unassembled WGS sequence"/>
</dbReference>
<evidence type="ECO:0000259" key="1">
    <source>
        <dbReference type="Pfam" id="PF11160"/>
    </source>
</evidence>
<dbReference type="OrthoDB" id="283968at2"/>
<evidence type="ECO:0000313" key="2">
    <source>
        <dbReference type="EMBL" id="SHF18984.1"/>
    </source>
</evidence>
<dbReference type="RefSeq" id="WP_072857094.1">
    <property type="nucleotide sequence ID" value="NZ_FQUE01000004.1"/>
</dbReference>
<dbReference type="STRING" id="366533.SAMN05444339_10440"/>
<protein>
    <recommendedName>
        <fullName evidence="1">Hypervirulence associated protein TUDOR domain-containing protein</fullName>
    </recommendedName>
</protein>
<sequence length="71" mass="7970">MSDFSEGDTVKWTWGSGSAKGEIVMRYTRKTTLKIKGNEVTRNASEDEPAFRIRQEDGDEVLKSVTEIESA</sequence>
<organism evidence="2 3">
    <name type="scientific">Loktanella atrilutea</name>
    <dbReference type="NCBI Taxonomy" id="366533"/>
    <lineage>
        <taxon>Bacteria</taxon>
        <taxon>Pseudomonadati</taxon>
        <taxon>Pseudomonadota</taxon>
        <taxon>Alphaproteobacteria</taxon>
        <taxon>Rhodobacterales</taxon>
        <taxon>Roseobacteraceae</taxon>
        <taxon>Loktanella</taxon>
    </lineage>
</organism>
<proteinExistence type="predicted"/>
<dbReference type="Pfam" id="PF11160">
    <property type="entry name" value="Hva1_TUDOR"/>
    <property type="match status" value="1"/>
</dbReference>
<accession>A0A1M4ZLV6</accession>
<evidence type="ECO:0000313" key="3">
    <source>
        <dbReference type="Proteomes" id="UP000183987"/>
    </source>
</evidence>
<dbReference type="AlphaFoldDB" id="A0A1M4ZLV6"/>
<name>A0A1M4ZLV6_LOKAT</name>
<dbReference type="InterPro" id="IPR021331">
    <property type="entry name" value="Hva1_TUDOR"/>
</dbReference>
<dbReference type="EMBL" id="FQUE01000004">
    <property type="protein sequence ID" value="SHF18984.1"/>
    <property type="molecule type" value="Genomic_DNA"/>
</dbReference>
<keyword evidence="3" id="KW-1185">Reference proteome</keyword>